<accession>A0ABP0FMW9</accession>
<dbReference type="InterPro" id="IPR042506">
    <property type="entry name" value="IQCC"/>
</dbReference>
<dbReference type="CDD" id="cd23767">
    <property type="entry name" value="IQCD"/>
    <property type="match status" value="1"/>
</dbReference>
<protein>
    <submittedName>
        <fullName evidence="2">Uncharacterized protein</fullName>
    </submittedName>
</protein>
<keyword evidence="3" id="KW-1185">Reference proteome</keyword>
<name>A0ABP0FMW9_CLALP</name>
<gene>
    <name evidence="2" type="ORF">CVLEPA_LOCUS11217</name>
</gene>
<comment type="caution">
    <text evidence="2">The sequence shown here is derived from an EMBL/GenBank/DDBJ whole genome shotgun (WGS) entry which is preliminary data.</text>
</comment>
<feature type="compositionally biased region" description="Basic and acidic residues" evidence="1">
    <location>
        <begin position="132"/>
        <end position="142"/>
    </location>
</feature>
<dbReference type="EMBL" id="CAWYQH010000079">
    <property type="protein sequence ID" value="CAK8680993.1"/>
    <property type="molecule type" value="Genomic_DNA"/>
</dbReference>
<evidence type="ECO:0000313" key="3">
    <source>
        <dbReference type="Proteomes" id="UP001642483"/>
    </source>
</evidence>
<dbReference type="Proteomes" id="UP001642483">
    <property type="component" value="Unassembled WGS sequence"/>
</dbReference>
<evidence type="ECO:0000313" key="2">
    <source>
        <dbReference type="EMBL" id="CAK8680993.1"/>
    </source>
</evidence>
<reference evidence="2 3" key="1">
    <citation type="submission" date="2024-02" db="EMBL/GenBank/DDBJ databases">
        <authorList>
            <person name="Daric V."/>
            <person name="Darras S."/>
        </authorList>
    </citation>
    <scope>NUCLEOTIDE SEQUENCE [LARGE SCALE GENOMIC DNA]</scope>
</reference>
<feature type="region of interest" description="Disordered" evidence="1">
    <location>
        <begin position="110"/>
        <end position="144"/>
    </location>
</feature>
<dbReference type="PANTHER" id="PTHR16049:SF8">
    <property type="entry name" value="IQ DOMAIN-CONTAINING PROTEIN C"/>
    <property type="match status" value="1"/>
</dbReference>
<dbReference type="PANTHER" id="PTHR16049">
    <property type="entry name" value="IQ DOMAIN-CONTAINING PROTEIN C"/>
    <property type="match status" value="1"/>
</dbReference>
<feature type="compositionally biased region" description="Polar residues" evidence="1">
    <location>
        <begin position="111"/>
        <end position="121"/>
    </location>
</feature>
<dbReference type="PROSITE" id="PS50096">
    <property type="entry name" value="IQ"/>
    <property type="match status" value="1"/>
</dbReference>
<sequence length="179" mass="20634">MDQSSLYDTEQQNAARKVQAFWRGYSIRKLLQEICSEYNAVVGAIDEQLDYPAIQVCHECVRAGKCILRRPRMTKNNQNCCFQDTSSLSRVKEDVVDEYEDTFTDEMVATDTENNSANSDNESVHSAVELSSPDKPDKDPEQFKPNLLETKRDLTMELVWVQQAIESRRNYLQIKEQIA</sequence>
<evidence type="ECO:0000256" key="1">
    <source>
        <dbReference type="SAM" id="MobiDB-lite"/>
    </source>
</evidence>
<proteinExistence type="predicted"/>
<organism evidence="2 3">
    <name type="scientific">Clavelina lepadiformis</name>
    <name type="common">Light-bulb sea squirt</name>
    <name type="synonym">Ascidia lepadiformis</name>
    <dbReference type="NCBI Taxonomy" id="159417"/>
    <lineage>
        <taxon>Eukaryota</taxon>
        <taxon>Metazoa</taxon>
        <taxon>Chordata</taxon>
        <taxon>Tunicata</taxon>
        <taxon>Ascidiacea</taxon>
        <taxon>Aplousobranchia</taxon>
        <taxon>Clavelinidae</taxon>
        <taxon>Clavelina</taxon>
    </lineage>
</organism>